<feature type="transmembrane region" description="Helical" evidence="1">
    <location>
        <begin position="6"/>
        <end position="25"/>
    </location>
</feature>
<organism evidence="2">
    <name type="scientific">marine sediment metagenome</name>
    <dbReference type="NCBI Taxonomy" id="412755"/>
    <lineage>
        <taxon>unclassified sequences</taxon>
        <taxon>metagenomes</taxon>
        <taxon>ecological metagenomes</taxon>
    </lineage>
</organism>
<keyword evidence="1" id="KW-0812">Transmembrane</keyword>
<sequence length="31" mass="3619">MPDSWVILYPVAVYFVGLFMGRWIWKSNDGA</sequence>
<dbReference type="AlphaFoldDB" id="A0A0F9MGW5"/>
<proteinExistence type="predicted"/>
<dbReference type="EMBL" id="LAZR01005609">
    <property type="protein sequence ID" value="KKM98541.1"/>
    <property type="molecule type" value="Genomic_DNA"/>
</dbReference>
<keyword evidence="1" id="KW-0472">Membrane</keyword>
<protein>
    <submittedName>
        <fullName evidence="2">Uncharacterized protein</fullName>
    </submittedName>
</protein>
<gene>
    <name evidence="2" type="ORF">LCGC14_1156980</name>
</gene>
<comment type="caution">
    <text evidence="2">The sequence shown here is derived from an EMBL/GenBank/DDBJ whole genome shotgun (WGS) entry which is preliminary data.</text>
</comment>
<evidence type="ECO:0000256" key="1">
    <source>
        <dbReference type="SAM" id="Phobius"/>
    </source>
</evidence>
<reference evidence="2" key="1">
    <citation type="journal article" date="2015" name="Nature">
        <title>Complex archaea that bridge the gap between prokaryotes and eukaryotes.</title>
        <authorList>
            <person name="Spang A."/>
            <person name="Saw J.H."/>
            <person name="Jorgensen S.L."/>
            <person name="Zaremba-Niedzwiedzka K."/>
            <person name="Martijn J."/>
            <person name="Lind A.E."/>
            <person name="van Eijk R."/>
            <person name="Schleper C."/>
            <person name="Guy L."/>
            <person name="Ettema T.J."/>
        </authorList>
    </citation>
    <scope>NUCLEOTIDE SEQUENCE</scope>
</reference>
<evidence type="ECO:0000313" key="2">
    <source>
        <dbReference type="EMBL" id="KKM98541.1"/>
    </source>
</evidence>
<keyword evidence="1" id="KW-1133">Transmembrane helix</keyword>
<name>A0A0F9MGW5_9ZZZZ</name>
<accession>A0A0F9MGW5</accession>